<keyword evidence="1" id="KW-0812">Transmembrane</keyword>
<gene>
    <name evidence="2" type="ORF">Q5H94_06435</name>
</gene>
<dbReference type="RefSeq" id="WP_304560410.1">
    <property type="nucleotide sequence ID" value="NZ_JAUQSZ010000003.1"/>
</dbReference>
<feature type="transmembrane region" description="Helical" evidence="1">
    <location>
        <begin position="118"/>
        <end position="142"/>
    </location>
</feature>
<proteinExistence type="predicted"/>
<name>A0ABT8ZY70_9SPHN</name>
<dbReference type="Proteomes" id="UP001176468">
    <property type="component" value="Unassembled WGS sequence"/>
</dbReference>
<reference evidence="2" key="1">
    <citation type="submission" date="2023-07" db="EMBL/GenBank/DDBJ databases">
        <authorList>
            <person name="Kim M.K."/>
        </authorList>
    </citation>
    <scope>NUCLEOTIDE SEQUENCE</scope>
    <source>
        <strain evidence="2">CA1-15</strain>
    </source>
</reference>
<protein>
    <submittedName>
        <fullName evidence="2">Uncharacterized protein</fullName>
    </submittedName>
</protein>
<feature type="transmembrane region" description="Helical" evidence="1">
    <location>
        <begin position="31"/>
        <end position="55"/>
    </location>
</feature>
<feature type="transmembrane region" description="Helical" evidence="1">
    <location>
        <begin position="162"/>
        <end position="186"/>
    </location>
</feature>
<keyword evidence="1" id="KW-0472">Membrane</keyword>
<evidence type="ECO:0000313" key="2">
    <source>
        <dbReference type="EMBL" id="MDO7841955.1"/>
    </source>
</evidence>
<evidence type="ECO:0000313" key="3">
    <source>
        <dbReference type="Proteomes" id="UP001176468"/>
    </source>
</evidence>
<sequence length="195" mass="19635">MSTNPYSAVDPALYPSGAPAGPAGSAMSWSAIMGGVVAAIALTLTLLTIGSAFGLASISPWPGVGAAASTFTIGAGIWLIVTQWLSALMGGYLAGRLRTRWHGLHTDEVFFRDTAHGFLTWATATMILAIVAVGAGALAHIATPATDVVVTKEAADAARKTAAAFATFTGLSLLIGAFIGSAAGAVGGRLRDLHP</sequence>
<evidence type="ECO:0000256" key="1">
    <source>
        <dbReference type="SAM" id="Phobius"/>
    </source>
</evidence>
<organism evidence="2 3">
    <name type="scientific">Sphingomonas immobilis</name>
    <dbReference type="NCBI Taxonomy" id="3063997"/>
    <lineage>
        <taxon>Bacteria</taxon>
        <taxon>Pseudomonadati</taxon>
        <taxon>Pseudomonadota</taxon>
        <taxon>Alphaproteobacteria</taxon>
        <taxon>Sphingomonadales</taxon>
        <taxon>Sphingomonadaceae</taxon>
        <taxon>Sphingomonas</taxon>
    </lineage>
</organism>
<comment type="caution">
    <text evidence="2">The sequence shown here is derived from an EMBL/GenBank/DDBJ whole genome shotgun (WGS) entry which is preliminary data.</text>
</comment>
<accession>A0ABT8ZY70</accession>
<keyword evidence="3" id="KW-1185">Reference proteome</keyword>
<keyword evidence="1" id="KW-1133">Transmembrane helix</keyword>
<dbReference type="EMBL" id="JAUQSZ010000003">
    <property type="protein sequence ID" value="MDO7841955.1"/>
    <property type="molecule type" value="Genomic_DNA"/>
</dbReference>